<name>A0A1F7FLA7_UNCRA</name>
<comment type="caution">
    <text evidence="2">The sequence shown here is derived from an EMBL/GenBank/DDBJ whole genome shotgun (WGS) entry which is preliminary data.</text>
</comment>
<keyword evidence="1" id="KW-1133">Transmembrane helix</keyword>
<feature type="transmembrane region" description="Helical" evidence="1">
    <location>
        <begin position="12"/>
        <end position="31"/>
    </location>
</feature>
<evidence type="ECO:0000313" key="2">
    <source>
        <dbReference type="EMBL" id="OGK07450.1"/>
    </source>
</evidence>
<dbReference type="AlphaFoldDB" id="A0A1F7FLA7"/>
<reference evidence="2 3" key="1">
    <citation type="journal article" date="2016" name="Nat. Commun.">
        <title>Thousands of microbial genomes shed light on interconnected biogeochemical processes in an aquifer system.</title>
        <authorList>
            <person name="Anantharaman K."/>
            <person name="Brown C.T."/>
            <person name="Hug L.A."/>
            <person name="Sharon I."/>
            <person name="Castelle C.J."/>
            <person name="Probst A.J."/>
            <person name="Thomas B.C."/>
            <person name="Singh A."/>
            <person name="Wilkins M.J."/>
            <person name="Karaoz U."/>
            <person name="Brodie E.L."/>
            <person name="Williams K.H."/>
            <person name="Hubbard S.S."/>
            <person name="Banfield J.F."/>
        </authorList>
    </citation>
    <scope>NUCLEOTIDE SEQUENCE [LARGE SCALE GENOMIC DNA]</scope>
</reference>
<dbReference type="InterPro" id="IPR012902">
    <property type="entry name" value="N_methyl_site"/>
</dbReference>
<proteinExistence type="predicted"/>
<dbReference type="EMBL" id="MFYX01000007">
    <property type="protein sequence ID" value="OGK07450.1"/>
    <property type="molecule type" value="Genomic_DNA"/>
</dbReference>
<keyword evidence="1" id="KW-0472">Membrane</keyword>
<dbReference type="Proteomes" id="UP000179243">
    <property type="component" value="Unassembled WGS sequence"/>
</dbReference>
<dbReference type="Pfam" id="PF07963">
    <property type="entry name" value="N_methyl"/>
    <property type="match status" value="1"/>
</dbReference>
<dbReference type="SUPFAM" id="SSF54523">
    <property type="entry name" value="Pili subunits"/>
    <property type="match status" value="1"/>
</dbReference>
<organism evidence="2 3">
    <name type="scientific">Candidatus Raymondbacteria bacterium RIFOXYD12_FULL_49_13</name>
    <dbReference type="NCBI Taxonomy" id="1817890"/>
    <lineage>
        <taxon>Bacteria</taxon>
        <taxon>Raymondiibacteriota</taxon>
    </lineage>
</organism>
<sequence>MKKRALFLTNRSGFTLTEIMIALALFSVVALPASRYLSRMMVSQTDQQLYYAMQLAQAEMEQYLASRGNEPENKTVMFNGLSWEIQIQSTGNGYRIITLSINKKGVKVLDIVTGKYAP</sequence>
<dbReference type="Gene3D" id="3.30.700.10">
    <property type="entry name" value="Glycoprotein, Type 4 Pilin"/>
    <property type="match status" value="1"/>
</dbReference>
<protein>
    <recommendedName>
        <fullName evidence="4">Type II secretion system protein GspI C-terminal domain-containing protein</fullName>
    </recommendedName>
</protein>
<gene>
    <name evidence="2" type="ORF">A2519_11165</name>
</gene>
<accession>A0A1F7FLA7</accession>
<keyword evidence="1" id="KW-0812">Transmembrane</keyword>
<evidence type="ECO:0000313" key="3">
    <source>
        <dbReference type="Proteomes" id="UP000179243"/>
    </source>
</evidence>
<dbReference type="NCBIfam" id="TIGR02532">
    <property type="entry name" value="IV_pilin_GFxxxE"/>
    <property type="match status" value="1"/>
</dbReference>
<dbReference type="InterPro" id="IPR045584">
    <property type="entry name" value="Pilin-like"/>
</dbReference>
<evidence type="ECO:0008006" key="4">
    <source>
        <dbReference type="Google" id="ProtNLM"/>
    </source>
</evidence>
<evidence type="ECO:0000256" key="1">
    <source>
        <dbReference type="SAM" id="Phobius"/>
    </source>
</evidence>